<gene>
    <name evidence="1" type="ORF">MECH1_V1_2110</name>
</gene>
<evidence type="ECO:0000313" key="2">
    <source>
        <dbReference type="Proteomes" id="UP001497493"/>
    </source>
</evidence>
<proteinExistence type="predicted"/>
<organism evidence="1 2">
    <name type="scientific">Candidatus Methylocalor cossyra</name>
    <dbReference type="NCBI Taxonomy" id="3108543"/>
    <lineage>
        <taxon>Bacteria</taxon>
        <taxon>Pseudomonadati</taxon>
        <taxon>Pseudomonadota</taxon>
        <taxon>Gammaproteobacteria</taxon>
        <taxon>Methylococcales</taxon>
        <taxon>Methylococcaceae</taxon>
        <taxon>Candidatus Methylocalor</taxon>
    </lineage>
</organism>
<reference evidence="1 2" key="1">
    <citation type="submission" date="2024-04" db="EMBL/GenBank/DDBJ databases">
        <authorList>
            <person name="Cremers G."/>
        </authorList>
    </citation>
    <scope>NUCLEOTIDE SEQUENCE [LARGE SCALE GENOMIC DNA]</scope>
    <source>
        <strain evidence="1">MeCH1-AG</strain>
    </source>
</reference>
<evidence type="ECO:0000313" key="1">
    <source>
        <dbReference type="EMBL" id="CAL1240886.1"/>
    </source>
</evidence>
<name>A0ABM9NJR1_9GAMM</name>
<dbReference type="EMBL" id="OZ026884">
    <property type="protein sequence ID" value="CAL1240886.1"/>
    <property type="molecule type" value="Genomic_DNA"/>
</dbReference>
<sequence>MARGLWLFRFRMALKEWVHWEIAPGAPVAIGYGAKLRLFWTSASDRVL</sequence>
<protein>
    <submittedName>
        <fullName evidence="1">Uncharacterized protein</fullName>
    </submittedName>
</protein>
<accession>A0ABM9NJR1</accession>
<keyword evidence="2" id="KW-1185">Reference proteome</keyword>
<dbReference type="Proteomes" id="UP001497493">
    <property type="component" value="Chromosome"/>
</dbReference>